<feature type="domain" description="AMP-dependent synthetase/ligase" evidence="6">
    <location>
        <begin position="21"/>
        <end position="423"/>
    </location>
</feature>
<evidence type="ECO:0000256" key="5">
    <source>
        <dbReference type="ARBA" id="ARBA00032875"/>
    </source>
</evidence>
<evidence type="ECO:0000256" key="2">
    <source>
        <dbReference type="ARBA" id="ARBA00022598"/>
    </source>
</evidence>
<dbReference type="PANTHER" id="PTHR43272:SF32">
    <property type="entry name" value="AMP-DEPENDENT SYNTHETASE_LIGASE DOMAIN-CONTAINING PROTEIN"/>
    <property type="match status" value="1"/>
</dbReference>
<evidence type="ECO:0000256" key="3">
    <source>
        <dbReference type="ARBA" id="ARBA00022832"/>
    </source>
</evidence>
<evidence type="ECO:0000313" key="7">
    <source>
        <dbReference type="EMBL" id="NMN98656.1"/>
    </source>
</evidence>
<dbReference type="PROSITE" id="PS00455">
    <property type="entry name" value="AMP_BINDING"/>
    <property type="match status" value="1"/>
</dbReference>
<reference evidence="7 8" key="2">
    <citation type="submission" date="2020-06" db="EMBL/GenBank/DDBJ databases">
        <title>Antribacter stalactiti gen. nov., sp. nov., a new member of the family Nacardiaceae isolated from a cave.</title>
        <authorList>
            <person name="Kim I.S."/>
        </authorList>
    </citation>
    <scope>NUCLEOTIDE SEQUENCE [LARGE SCALE GENOMIC DNA]</scope>
    <source>
        <strain evidence="7 8">YC2-7</strain>
    </source>
</reference>
<dbReference type="Pfam" id="PF00501">
    <property type="entry name" value="AMP-binding"/>
    <property type="match status" value="1"/>
</dbReference>
<dbReference type="CDD" id="cd05907">
    <property type="entry name" value="VL_LC_FACS_like"/>
    <property type="match status" value="1"/>
</dbReference>
<keyword evidence="2 7" id="KW-0436">Ligase</keyword>
<keyword evidence="3" id="KW-0276">Fatty acid metabolism</keyword>
<protein>
    <recommendedName>
        <fullName evidence="5">Acyl-CoA synthetase</fullName>
    </recommendedName>
</protein>
<accession>A0A848KLE5</accession>
<dbReference type="GO" id="GO:0004467">
    <property type="term" value="F:long-chain fatty acid-CoA ligase activity"/>
    <property type="evidence" value="ECO:0007669"/>
    <property type="project" value="TreeGrafter"/>
</dbReference>
<dbReference type="AlphaFoldDB" id="A0A848KLE5"/>
<evidence type="ECO:0000256" key="1">
    <source>
        <dbReference type="ARBA" id="ARBA00006432"/>
    </source>
</evidence>
<reference evidence="7 8" key="1">
    <citation type="submission" date="2019-05" db="EMBL/GenBank/DDBJ databases">
        <authorList>
            <person name="Lee S.D."/>
        </authorList>
    </citation>
    <scope>NUCLEOTIDE SEQUENCE [LARGE SCALE GENOMIC DNA]</scope>
    <source>
        <strain evidence="7 8">YC2-7</strain>
    </source>
</reference>
<evidence type="ECO:0000256" key="4">
    <source>
        <dbReference type="ARBA" id="ARBA00023098"/>
    </source>
</evidence>
<organism evidence="7 8">
    <name type="scientific">Antrihabitans stalactiti</name>
    <dbReference type="NCBI Taxonomy" id="2584121"/>
    <lineage>
        <taxon>Bacteria</taxon>
        <taxon>Bacillati</taxon>
        <taxon>Actinomycetota</taxon>
        <taxon>Actinomycetes</taxon>
        <taxon>Mycobacteriales</taxon>
        <taxon>Nocardiaceae</taxon>
        <taxon>Antrihabitans</taxon>
    </lineage>
</organism>
<comment type="similarity">
    <text evidence="1">Belongs to the ATP-dependent AMP-binding enzyme family.</text>
</comment>
<keyword evidence="8" id="KW-1185">Reference proteome</keyword>
<dbReference type="InterPro" id="IPR042099">
    <property type="entry name" value="ANL_N_sf"/>
</dbReference>
<dbReference type="PANTHER" id="PTHR43272">
    <property type="entry name" value="LONG-CHAIN-FATTY-ACID--COA LIGASE"/>
    <property type="match status" value="1"/>
</dbReference>
<evidence type="ECO:0000313" key="8">
    <source>
        <dbReference type="Proteomes" id="UP000535543"/>
    </source>
</evidence>
<comment type="caution">
    <text evidence="7">The sequence shown here is derived from an EMBL/GenBank/DDBJ whole genome shotgun (WGS) entry which is preliminary data.</text>
</comment>
<dbReference type="Gene3D" id="3.40.50.12780">
    <property type="entry name" value="N-terminal domain of ligase-like"/>
    <property type="match status" value="1"/>
</dbReference>
<dbReference type="InterPro" id="IPR000873">
    <property type="entry name" value="AMP-dep_synth/lig_dom"/>
</dbReference>
<sequence length="608" mass="65193">MTENSFKHESGANVTTLTQAFQETIKLRPDAVALRTVGDTQTITWKEYAERVEKLAGGLAALGVSHGDTVGIMLTNRPEFHLVDTAALHLGATPFSIYNTYTADQIQYLFSNAGNRVVITEPAFLDRIRNSGVPLDHIVLVGGQAEGTITLAELEATPAPEGFDFEASWKAVQPDDVCTLIYTSGTTGPPKGVETTHRNLAVVLDSLEGIMQLNSDDRVASYLPSAHIADRATSTYANIARGIQVTTVADPREIAAALPDVRPTVFFGVPRVWQKVKQGIEAKVAAAPSPVKQKLGGWALGLATDVATKKIEGKSVSPILNAQHALADKLVLSKVREALGLDQLRYAFSGASAIPKETLEFFYGLGIVVQEVWGMSESTGLSTMTLRDDLKFGTVGKPAKGVNLKLADDGEILLSGATIMKGYRNQPEKTAEDIRDGWLHTGDIGEIDADGYVKIVDRKKELIINESGKNMSPTNIENAMKSASSLIGPVVAIGDNKPYIAAIVVLDPDAAAGQAKALGIPEADIKTIAARQEIKDAIAKAVRAGNEKLARVEQVKRFIISDTAWEPGGDELTPTMKLRRKPIAEKYASEIEALYAKSASGEVVDLSK</sequence>
<evidence type="ECO:0000259" key="6">
    <source>
        <dbReference type="Pfam" id="PF00501"/>
    </source>
</evidence>
<dbReference type="Pfam" id="PF23562">
    <property type="entry name" value="AMP-binding_C_3"/>
    <property type="match status" value="1"/>
</dbReference>
<dbReference type="EMBL" id="VCQU01000012">
    <property type="protein sequence ID" value="NMN98656.1"/>
    <property type="molecule type" value="Genomic_DNA"/>
</dbReference>
<proteinExistence type="inferred from homology"/>
<keyword evidence="4" id="KW-0443">Lipid metabolism</keyword>
<dbReference type="GO" id="GO:0016020">
    <property type="term" value="C:membrane"/>
    <property type="evidence" value="ECO:0007669"/>
    <property type="project" value="TreeGrafter"/>
</dbReference>
<gene>
    <name evidence="7" type="ORF">FGL95_26855</name>
</gene>
<dbReference type="SUPFAM" id="SSF56801">
    <property type="entry name" value="Acetyl-CoA synthetase-like"/>
    <property type="match status" value="1"/>
</dbReference>
<dbReference type="Proteomes" id="UP000535543">
    <property type="component" value="Unassembled WGS sequence"/>
</dbReference>
<dbReference type="InterPro" id="IPR020845">
    <property type="entry name" value="AMP-binding_CS"/>
</dbReference>
<name>A0A848KLE5_9NOCA</name>